<dbReference type="Pfam" id="PF00078">
    <property type="entry name" value="RVT_1"/>
    <property type="match status" value="1"/>
</dbReference>
<comment type="caution">
    <text evidence="2">The sequence shown here is derived from an EMBL/GenBank/DDBJ whole genome shotgun (WGS) entry which is preliminary data.</text>
</comment>
<protein>
    <submittedName>
        <fullName evidence="2">Transposon Tf2-12 polyprotein</fullName>
    </submittedName>
</protein>
<dbReference type="Proteomes" id="UP000762676">
    <property type="component" value="Unassembled WGS sequence"/>
</dbReference>
<evidence type="ECO:0000313" key="2">
    <source>
        <dbReference type="EMBL" id="GFR95389.1"/>
    </source>
</evidence>
<evidence type="ECO:0000259" key="1">
    <source>
        <dbReference type="PROSITE" id="PS50878"/>
    </source>
</evidence>
<dbReference type="InterPro" id="IPR041577">
    <property type="entry name" value="RT_RNaseH_2"/>
</dbReference>
<dbReference type="Pfam" id="PF17919">
    <property type="entry name" value="RT_RNaseH_2"/>
    <property type="match status" value="1"/>
</dbReference>
<dbReference type="PANTHER" id="PTHR33064">
    <property type="entry name" value="POL PROTEIN"/>
    <property type="match status" value="1"/>
</dbReference>
<gene>
    <name evidence="2" type="ORF">ElyMa_006272600</name>
</gene>
<keyword evidence="3" id="KW-1185">Reference proteome</keyword>
<dbReference type="FunFam" id="3.30.70.270:FF:000020">
    <property type="entry name" value="Transposon Tf2-6 polyprotein-like Protein"/>
    <property type="match status" value="1"/>
</dbReference>
<dbReference type="Gene3D" id="3.30.70.270">
    <property type="match status" value="2"/>
</dbReference>
<evidence type="ECO:0000313" key="3">
    <source>
        <dbReference type="Proteomes" id="UP000762676"/>
    </source>
</evidence>
<feature type="domain" description="Reverse transcriptase" evidence="1">
    <location>
        <begin position="1"/>
        <end position="102"/>
    </location>
</feature>
<dbReference type="InterPro" id="IPR043502">
    <property type="entry name" value="DNA/RNA_pol_sf"/>
</dbReference>
<sequence length="260" mass="29378">MHPECKHYTAFQTPLGLMQWARMPFGLVTAPATFCRLMRLVLEDKPQLLSYFDDTLLHTRTWDEHLVGLKTLLSTLKDHGLTVNPSKLVLGQTSIHFLGHSVSNGTLSPLSTQLSMVLELTKPTTKKQVRSLMGLVSYYRSFISDFSSLAAPLTDLLRKGSPEKVVWSDECERALQHIQNILITDPVLIIPDLNAQLIVRTDASDYGIGAVLLQERNRVWMSCRFASRKSLPRETKCSAIERECLAIVFAVLQFYKYIAL</sequence>
<organism evidence="2 3">
    <name type="scientific">Elysia marginata</name>
    <dbReference type="NCBI Taxonomy" id="1093978"/>
    <lineage>
        <taxon>Eukaryota</taxon>
        <taxon>Metazoa</taxon>
        <taxon>Spiralia</taxon>
        <taxon>Lophotrochozoa</taxon>
        <taxon>Mollusca</taxon>
        <taxon>Gastropoda</taxon>
        <taxon>Heterobranchia</taxon>
        <taxon>Euthyneura</taxon>
        <taxon>Panpulmonata</taxon>
        <taxon>Sacoglossa</taxon>
        <taxon>Placobranchoidea</taxon>
        <taxon>Plakobranchidae</taxon>
        <taxon>Elysia</taxon>
    </lineage>
</organism>
<dbReference type="PROSITE" id="PS50878">
    <property type="entry name" value="RT_POL"/>
    <property type="match status" value="1"/>
</dbReference>
<dbReference type="CDD" id="cd01647">
    <property type="entry name" value="RT_LTR"/>
    <property type="match status" value="1"/>
</dbReference>
<dbReference type="SUPFAM" id="SSF56672">
    <property type="entry name" value="DNA/RNA polymerases"/>
    <property type="match status" value="1"/>
</dbReference>
<name>A0AAV4HCF7_9GAST</name>
<dbReference type="AlphaFoldDB" id="A0AAV4HCF7"/>
<dbReference type="EMBL" id="BMAT01012603">
    <property type="protein sequence ID" value="GFR95389.1"/>
    <property type="molecule type" value="Genomic_DNA"/>
</dbReference>
<dbReference type="InterPro" id="IPR051320">
    <property type="entry name" value="Viral_Replic_Matur_Polypro"/>
</dbReference>
<proteinExistence type="predicted"/>
<reference evidence="2 3" key="1">
    <citation type="journal article" date="2021" name="Elife">
        <title>Chloroplast acquisition without the gene transfer in kleptoplastic sea slugs, Plakobranchus ocellatus.</title>
        <authorList>
            <person name="Maeda T."/>
            <person name="Takahashi S."/>
            <person name="Yoshida T."/>
            <person name="Shimamura S."/>
            <person name="Takaki Y."/>
            <person name="Nagai Y."/>
            <person name="Toyoda A."/>
            <person name="Suzuki Y."/>
            <person name="Arimoto A."/>
            <person name="Ishii H."/>
            <person name="Satoh N."/>
            <person name="Nishiyama T."/>
            <person name="Hasebe M."/>
            <person name="Maruyama T."/>
            <person name="Minagawa J."/>
            <person name="Obokata J."/>
            <person name="Shigenobu S."/>
        </authorList>
    </citation>
    <scope>NUCLEOTIDE SEQUENCE [LARGE SCALE GENOMIC DNA]</scope>
</reference>
<accession>A0AAV4HCF7</accession>
<dbReference type="InterPro" id="IPR043128">
    <property type="entry name" value="Rev_trsase/Diguanyl_cyclase"/>
</dbReference>
<dbReference type="InterPro" id="IPR000477">
    <property type="entry name" value="RT_dom"/>
</dbReference>
<dbReference type="PANTHER" id="PTHR33064:SF37">
    <property type="entry name" value="RIBONUCLEASE H"/>
    <property type="match status" value="1"/>
</dbReference>
<dbReference type="Gene3D" id="3.10.10.10">
    <property type="entry name" value="HIV Type 1 Reverse Transcriptase, subunit A, domain 1"/>
    <property type="match status" value="1"/>
</dbReference>